<dbReference type="EMBL" id="JAAEJV010000084">
    <property type="protein sequence ID" value="MBF5060165.1"/>
    <property type="molecule type" value="Genomic_DNA"/>
</dbReference>
<evidence type="ECO:0000313" key="3">
    <source>
        <dbReference type="EMBL" id="MBF5060165.1"/>
    </source>
</evidence>
<evidence type="ECO:0000313" key="4">
    <source>
        <dbReference type="Proteomes" id="UP001194714"/>
    </source>
</evidence>
<organism evidence="3 4">
    <name type="scientific">Candidatus Neptunichlamydia vexilliferae</name>
    <dbReference type="NCBI Taxonomy" id="1651774"/>
    <lineage>
        <taxon>Bacteria</taxon>
        <taxon>Pseudomonadati</taxon>
        <taxon>Chlamydiota</taxon>
        <taxon>Chlamydiia</taxon>
        <taxon>Parachlamydiales</taxon>
        <taxon>Simkaniaceae</taxon>
        <taxon>Candidatus Neptunichlamydia</taxon>
    </lineage>
</organism>
<keyword evidence="4" id="KW-1185">Reference proteome</keyword>
<dbReference type="PANTHER" id="PTHR30327:SF1">
    <property type="entry name" value="UPF0301 PROTEIN YQGE"/>
    <property type="match status" value="1"/>
</dbReference>
<dbReference type="Gene3D" id="3.40.1740.10">
    <property type="entry name" value="VC0467-like"/>
    <property type="match status" value="1"/>
</dbReference>
<dbReference type="InterPro" id="IPR003774">
    <property type="entry name" value="AlgH-like"/>
</dbReference>
<dbReference type="HAMAP" id="MF_00758">
    <property type="entry name" value="UPF0301"/>
    <property type="match status" value="1"/>
</dbReference>
<reference evidence="3 4" key="1">
    <citation type="submission" date="2020-01" db="EMBL/GenBank/DDBJ databases">
        <title>Draft genome sequence of Cand. Neptunochlamydia vexilliferae K9.</title>
        <authorList>
            <person name="Schulz F."/>
            <person name="Koestlbacher S."/>
            <person name="Wascher F."/>
            <person name="Pizzetti I."/>
            <person name="Horn M."/>
        </authorList>
    </citation>
    <scope>NUCLEOTIDE SEQUENCE [LARGE SCALE GENOMIC DNA]</scope>
    <source>
        <strain evidence="3 4">K9</strain>
    </source>
</reference>
<gene>
    <name evidence="3" type="ORF">NEPTK9_001695</name>
</gene>
<evidence type="ECO:0000256" key="1">
    <source>
        <dbReference type="ARBA" id="ARBA00009600"/>
    </source>
</evidence>
<dbReference type="SUPFAM" id="SSF143456">
    <property type="entry name" value="VC0467-like"/>
    <property type="match status" value="1"/>
</dbReference>
<sequence>MSNIPYSELKKGTFLIASPDIGSGIFYRSVVLLCDHSPVGSFGLIVNKPLEIDLEEGFFGLSEEHAEYVKMRAGGPNQPNQIMLLQSAGHDAETSLEICSGVYLNGDSDMMQEEELPHTLLCFGYGGWASGVLEREFLNGAWFLCPASSHHLFETAPEYLWQTLLREMGGKYKTLSLMPKDLDLN</sequence>
<comment type="similarity">
    <text evidence="1 2">Belongs to the UPF0301 (AlgH) family.</text>
</comment>
<accession>A0ABS0B1T9</accession>
<evidence type="ECO:0000256" key="2">
    <source>
        <dbReference type="HAMAP-Rule" id="MF_00758"/>
    </source>
</evidence>
<dbReference type="PANTHER" id="PTHR30327">
    <property type="entry name" value="UNCHARACTERIZED PROTEIN YQGE"/>
    <property type="match status" value="1"/>
</dbReference>
<protein>
    <recommendedName>
        <fullName evidence="2">UPF0301 protein NEPTK9_001695</fullName>
    </recommendedName>
</protein>
<dbReference type="Proteomes" id="UP001194714">
    <property type="component" value="Unassembled WGS sequence"/>
</dbReference>
<dbReference type="Pfam" id="PF02622">
    <property type="entry name" value="DUF179"/>
    <property type="match status" value="1"/>
</dbReference>
<name>A0ABS0B1T9_9BACT</name>
<comment type="caution">
    <text evidence="3">The sequence shown here is derived from an EMBL/GenBank/DDBJ whole genome shotgun (WGS) entry which is preliminary data.</text>
</comment>
<dbReference type="RefSeq" id="WP_194848490.1">
    <property type="nucleotide sequence ID" value="NZ_JAAEJV010000084.1"/>
</dbReference>
<proteinExistence type="inferred from homology"/>